<dbReference type="EMBL" id="JAUTDP010000002">
    <property type="protein sequence ID" value="KAK3402382.1"/>
    <property type="molecule type" value="Genomic_DNA"/>
</dbReference>
<dbReference type="PANTHER" id="PTHR42085:SF4">
    <property type="entry name" value="F-BOX DOMAIN-CONTAINING PROTEIN"/>
    <property type="match status" value="1"/>
</dbReference>
<dbReference type="Proteomes" id="UP001281003">
    <property type="component" value="Unassembled WGS sequence"/>
</dbReference>
<reference evidence="2" key="2">
    <citation type="submission" date="2023-07" db="EMBL/GenBank/DDBJ databases">
        <authorList>
            <consortium name="Lawrence Berkeley National Laboratory"/>
            <person name="Haridas S."/>
            <person name="Hensen N."/>
            <person name="Bonometti L."/>
            <person name="Westerberg I."/>
            <person name="Brannstrom I.O."/>
            <person name="Guillou S."/>
            <person name="Cros-Aarteil S."/>
            <person name="Calhoun S."/>
            <person name="Kuo A."/>
            <person name="Mondo S."/>
            <person name="Pangilinan J."/>
            <person name="Riley R."/>
            <person name="LaButti K."/>
            <person name="Andreopoulos B."/>
            <person name="Lipzen A."/>
            <person name="Chen C."/>
            <person name="Yanf M."/>
            <person name="Daum C."/>
            <person name="Ng V."/>
            <person name="Clum A."/>
            <person name="Steindorff A."/>
            <person name="Ohm R."/>
            <person name="Martin F."/>
            <person name="Silar P."/>
            <person name="Natvig D."/>
            <person name="Lalanne C."/>
            <person name="Gautier V."/>
            <person name="Ament-velasquez S.L."/>
            <person name="Kruys A."/>
            <person name="Hutchinson M.I."/>
            <person name="Powell A.J."/>
            <person name="Barry K."/>
            <person name="Miller A.N."/>
            <person name="Grigoriev I.V."/>
            <person name="Debuchy R."/>
            <person name="Gladieux P."/>
            <person name="Thoren M.H."/>
            <person name="Johannesson H."/>
        </authorList>
    </citation>
    <scope>NUCLEOTIDE SEQUENCE</scope>
    <source>
        <strain evidence="2">FGSC 1904</strain>
    </source>
</reference>
<organism evidence="2 3">
    <name type="scientific">Sordaria brevicollis</name>
    <dbReference type="NCBI Taxonomy" id="83679"/>
    <lineage>
        <taxon>Eukaryota</taxon>
        <taxon>Fungi</taxon>
        <taxon>Dikarya</taxon>
        <taxon>Ascomycota</taxon>
        <taxon>Pezizomycotina</taxon>
        <taxon>Sordariomycetes</taxon>
        <taxon>Sordariomycetidae</taxon>
        <taxon>Sordariales</taxon>
        <taxon>Sordariaceae</taxon>
        <taxon>Sordaria</taxon>
    </lineage>
</organism>
<dbReference type="AlphaFoldDB" id="A0AAE0UFM7"/>
<protein>
    <submittedName>
        <fullName evidence="2">Uncharacterized protein</fullName>
    </submittedName>
</protein>
<dbReference type="InterPro" id="IPR038883">
    <property type="entry name" value="AN11006-like"/>
</dbReference>
<gene>
    <name evidence="2" type="ORF">B0T20DRAFT_432220</name>
</gene>
<feature type="region of interest" description="Disordered" evidence="1">
    <location>
        <begin position="1"/>
        <end position="29"/>
    </location>
</feature>
<reference evidence="2" key="1">
    <citation type="journal article" date="2023" name="Mol. Phylogenet. Evol.">
        <title>Genome-scale phylogeny and comparative genomics of the fungal order Sordariales.</title>
        <authorList>
            <person name="Hensen N."/>
            <person name="Bonometti L."/>
            <person name="Westerberg I."/>
            <person name="Brannstrom I.O."/>
            <person name="Guillou S."/>
            <person name="Cros-Aarteil S."/>
            <person name="Calhoun S."/>
            <person name="Haridas S."/>
            <person name="Kuo A."/>
            <person name="Mondo S."/>
            <person name="Pangilinan J."/>
            <person name="Riley R."/>
            <person name="LaButti K."/>
            <person name="Andreopoulos B."/>
            <person name="Lipzen A."/>
            <person name="Chen C."/>
            <person name="Yan M."/>
            <person name="Daum C."/>
            <person name="Ng V."/>
            <person name="Clum A."/>
            <person name="Steindorff A."/>
            <person name="Ohm R.A."/>
            <person name="Martin F."/>
            <person name="Silar P."/>
            <person name="Natvig D.O."/>
            <person name="Lalanne C."/>
            <person name="Gautier V."/>
            <person name="Ament-Velasquez S.L."/>
            <person name="Kruys A."/>
            <person name="Hutchinson M.I."/>
            <person name="Powell A.J."/>
            <person name="Barry K."/>
            <person name="Miller A.N."/>
            <person name="Grigoriev I.V."/>
            <person name="Debuchy R."/>
            <person name="Gladieux P."/>
            <person name="Hiltunen Thoren M."/>
            <person name="Johannesson H."/>
        </authorList>
    </citation>
    <scope>NUCLEOTIDE SEQUENCE</scope>
    <source>
        <strain evidence="2">FGSC 1904</strain>
    </source>
</reference>
<evidence type="ECO:0000313" key="2">
    <source>
        <dbReference type="EMBL" id="KAK3402382.1"/>
    </source>
</evidence>
<sequence>MPQTQDLLVANNESDSDPPSPSPFPFPHPPPPELRLLILSHLLTSPSPNPRGTTHPSTSMLLPHSTPPPTIPHHTLHPLLTLSAPIHHTYRSLTLTSPSISRQASHIYYGTNTFLLDLSPRHRAWLVRIRRRNSFLLRTLTIRCFQAHGREVLDLWIGKVVMMGQTVVKRCRELRELRLDFGALATFPGGHWTPVLARECVRMFVEDEAVRGAWRLRRLGKLRRVVVCVNNEWEHTEGLVGLLTRLVEPRGGMVKKGVVVEGRYVVTVRRGMVPGAAPEVPGAQPAATHLTFADQERRFFEGRYNRATNTLQTQQFQWEEPQGWPMIYRQGVLHP</sequence>
<dbReference type="PANTHER" id="PTHR42085">
    <property type="entry name" value="F-BOX DOMAIN-CONTAINING PROTEIN"/>
    <property type="match status" value="1"/>
</dbReference>
<proteinExistence type="predicted"/>
<comment type="caution">
    <text evidence="2">The sequence shown here is derived from an EMBL/GenBank/DDBJ whole genome shotgun (WGS) entry which is preliminary data.</text>
</comment>
<evidence type="ECO:0000256" key="1">
    <source>
        <dbReference type="SAM" id="MobiDB-lite"/>
    </source>
</evidence>
<evidence type="ECO:0000313" key="3">
    <source>
        <dbReference type="Proteomes" id="UP001281003"/>
    </source>
</evidence>
<accession>A0AAE0UFM7</accession>
<name>A0AAE0UFM7_SORBR</name>
<keyword evidence="3" id="KW-1185">Reference proteome</keyword>
<feature type="compositionally biased region" description="Pro residues" evidence="1">
    <location>
        <begin position="18"/>
        <end position="29"/>
    </location>
</feature>